<evidence type="ECO:0000313" key="3">
    <source>
        <dbReference type="EMBL" id="CAL6007458.1"/>
    </source>
</evidence>
<proteinExistence type="predicted"/>
<evidence type="ECO:0000313" key="5">
    <source>
        <dbReference type="Proteomes" id="UP001642409"/>
    </source>
</evidence>
<dbReference type="EMBL" id="CAXDID020000657">
    <property type="protein sequence ID" value="CAL6108792.1"/>
    <property type="molecule type" value="Genomic_DNA"/>
</dbReference>
<keyword evidence="5" id="KW-1185">Reference proteome</keyword>
<dbReference type="EMBL" id="CAXDID020000055">
    <property type="protein sequence ID" value="CAL6007458.1"/>
    <property type="molecule type" value="Genomic_DNA"/>
</dbReference>
<evidence type="ECO:0000313" key="2">
    <source>
        <dbReference type="EMBL" id="CAI9951824.1"/>
    </source>
</evidence>
<evidence type="ECO:0000313" key="4">
    <source>
        <dbReference type="EMBL" id="CAL6108792.1"/>
    </source>
</evidence>
<dbReference type="Proteomes" id="UP001642409">
    <property type="component" value="Unassembled WGS sequence"/>
</dbReference>
<protein>
    <submittedName>
        <fullName evidence="3">Hypothetical_protein</fullName>
    </submittedName>
</protein>
<evidence type="ECO:0000313" key="1">
    <source>
        <dbReference type="EMBL" id="CAI9931745.1"/>
    </source>
</evidence>
<organism evidence="1">
    <name type="scientific">Hexamita inflata</name>
    <dbReference type="NCBI Taxonomy" id="28002"/>
    <lineage>
        <taxon>Eukaryota</taxon>
        <taxon>Metamonada</taxon>
        <taxon>Diplomonadida</taxon>
        <taxon>Hexamitidae</taxon>
        <taxon>Hexamitinae</taxon>
        <taxon>Hexamita</taxon>
    </lineage>
</organism>
<sequence length="210" mass="23864">MTALWWSTRRSQEKPEKQMTVYPRTMLMYMNGANQLKQDKLQQAQYKLRLNQTQRSSYISANMTPSPGRYSQQHQTTNSSAYATKAERKIVLAQFDPNIPAPTQYQNNVEDLKIGTQVKMCGSNINRTARFIEKKTGPKLTTKQIALLDSNMKKEINYSILEKSVKGGTMPREGLYSAKKAIIDSFVGPGCYDARYSVVGKPTTRSWSCK</sequence>
<dbReference type="EMBL" id="CATOUU010000496">
    <property type="protein sequence ID" value="CAI9931745.1"/>
    <property type="molecule type" value="Genomic_DNA"/>
</dbReference>
<gene>
    <name evidence="1" type="ORF">HINF_LOCUS19390</name>
    <name evidence="3" type="ORF">HINF_LOCUS20652</name>
    <name evidence="2" type="ORF">HINF_LOCUS39469</name>
    <name evidence="4" type="ORF">HINF_LOCUS75136</name>
</gene>
<reference evidence="3 5" key="2">
    <citation type="submission" date="2024-07" db="EMBL/GenBank/DDBJ databases">
        <authorList>
            <person name="Akdeniz Z."/>
        </authorList>
    </citation>
    <scope>NUCLEOTIDE SEQUENCE [LARGE SCALE GENOMIC DNA]</scope>
</reference>
<accession>A0AA86P7E4</accession>
<comment type="caution">
    <text evidence="1">The sequence shown here is derived from an EMBL/GenBank/DDBJ whole genome shotgun (WGS) entry which is preliminary data.</text>
</comment>
<reference evidence="1" key="1">
    <citation type="submission" date="2023-06" db="EMBL/GenBank/DDBJ databases">
        <authorList>
            <person name="Kurt Z."/>
        </authorList>
    </citation>
    <scope>NUCLEOTIDE SEQUENCE</scope>
</reference>
<dbReference type="AlphaFoldDB" id="A0AA86P7E4"/>
<name>A0AA86P7E4_9EUKA</name>
<dbReference type="EMBL" id="CATOUU010000825">
    <property type="protein sequence ID" value="CAI9951824.1"/>
    <property type="molecule type" value="Genomic_DNA"/>
</dbReference>